<organism evidence="1 2">
    <name type="scientific">Candidatus Pullichristensenella excrementigallinarum</name>
    <dbReference type="NCBI Taxonomy" id="2840907"/>
    <lineage>
        <taxon>Bacteria</taxon>
        <taxon>Bacillati</taxon>
        <taxon>Bacillota</taxon>
        <taxon>Clostridia</taxon>
        <taxon>Candidatus Pullichristensenella</taxon>
    </lineage>
</organism>
<evidence type="ECO:0000313" key="2">
    <source>
        <dbReference type="Proteomes" id="UP000824072"/>
    </source>
</evidence>
<reference evidence="1" key="1">
    <citation type="submission" date="2020-10" db="EMBL/GenBank/DDBJ databases">
        <authorList>
            <person name="Gilroy R."/>
        </authorList>
    </citation>
    <scope>NUCLEOTIDE SEQUENCE</scope>
    <source>
        <strain evidence="1">ChiHcec3-11533</strain>
    </source>
</reference>
<dbReference type="EMBL" id="DVMU01000184">
    <property type="protein sequence ID" value="HIU34521.1"/>
    <property type="molecule type" value="Genomic_DNA"/>
</dbReference>
<evidence type="ECO:0000313" key="1">
    <source>
        <dbReference type="EMBL" id="HIU34521.1"/>
    </source>
</evidence>
<sequence length="91" mass="10871">MKTELRKIPGVGPNIERDLLAIGIEKIADLAGRDPEELYRLDCAKKGFMEDRCQLYVFRLAVYYAENPSPDPEKLRWWYWKDKEYFPKESR</sequence>
<comment type="caution">
    <text evidence="1">The sequence shown here is derived from an EMBL/GenBank/DDBJ whole genome shotgun (WGS) entry which is preliminary data.</text>
</comment>
<name>A0A9D1ICZ6_9FIRM</name>
<dbReference type="Proteomes" id="UP000824072">
    <property type="component" value="Unassembled WGS sequence"/>
</dbReference>
<proteinExistence type="predicted"/>
<dbReference type="AlphaFoldDB" id="A0A9D1ICZ6"/>
<protein>
    <submittedName>
        <fullName evidence="1">Pathogenicity locus</fullName>
    </submittedName>
</protein>
<dbReference type="Pfam" id="PF11731">
    <property type="entry name" value="Cdd1"/>
    <property type="match status" value="1"/>
</dbReference>
<gene>
    <name evidence="1" type="ORF">IAB02_08160</name>
</gene>
<accession>A0A9D1ICZ6</accession>
<dbReference type="Gene3D" id="1.10.150.20">
    <property type="entry name" value="5' to 3' exonuclease, C-terminal subdomain"/>
    <property type="match status" value="1"/>
</dbReference>
<dbReference type="InterPro" id="IPR021725">
    <property type="entry name" value="Cdd1"/>
</dbReference>
<reference evidence="1" key="2">
    <citation type="journal article" date="2021" name="PeerJ">
        <title>Extensive microbial diversity within the chicken gut microbiome revealed by metagenomics and culture.</title>
        <authorList>
            <person name="Gilroy R."/>
            <person name="Ravi A."/>
            <person name="Getino M."/>
            <person name="Pursley I."/>
            <person name="Horton D.L."/>
            <person name="Alikhan N.F."/>
            <person name="Baker D."/>
            <person name="Gharbi K."/>
            <person name="Hall N."/>
            <person name="Watson M."/>
            <person name="Adriaenssens E.M."/>
            <person name="Foster-Nyarko E."/>
            <person name="Jarju S."/>
            <person name="Secka A."/>
            <person name="Antonio M."/>
            <person name="Oren A."/>
            <person name="Chaudhuri R.R."/>
            <person name="La Ragione R."/>
            <person name="Hildebrand F."/>
            <person name="Pallen M.J."/>
        </authorList>
    </citation>
    <scope>NUCLEOTIDE SEQUENCE</scope>
    <source>
        <strain evidence="1">ChiHcec3-11533</strain>
    </source>
</reference>